<dbReference type="EMBL" id="CP022745">
    <property type="protein sequence ID" value="ASY45381.1"/>
    <property type="molecule type" value="Genomic_DNA"/>
</dbReference>
<proteinExistence type="predicted"/>
<reference evidence="1 2" key="1">
    <citation type="submission" date="2017-08" db="EMBL/GenBank/DDBJ databases">
        <title>Whole Genome Sequence of Sphingobium hydrophobicum C1: Insights into Adaption to the Electronic-waste Contaminated Sediment.</title>
        <authorList>
            <person name="Song D."/>
            <person name="Chen X."/>
            <person name="Xu M."/>
        </authorList>
    </citation>
    <scope>NUCLEOTIDE SEQUENCE [LARGE SCALE GENOMIC DNA]</scope>
    <source>
        <strain evidence="1 2">C1</strain>
    </source>
</reference>
<organism evidence="1 2">
    <name type="scientific">Sphingobium xenophagum</name>
    <dbReference type="NCBI Taxonomy" id="121428"/>
    <lineage>
        <taxon>Bacteria</taxon>
        <taxon>Pseudomonadati</taxon>
        <taxon>Pseudomonadota</taxon>
        <taxon>Alphaproteobacteria</taxon>
        <taxon>Sphingomonadales</taxon>
        <taxon>Sphingomonadaceae</taxon>
        <taxon>Sphingobium</taxon>
    </lineage>
</organism>
<name>A0A249MVJ2_SPHXE</name>
<dbReference type="KEGG" id="shyd:CJD35_13760"/>
<evidence type="ECO:0000313" key="2">
    <source>
        <dbReference type="Proteomes" id="UP000217141"/>
    </source>
</evidence>
<gene>
    <name evidence="1" type="ORF">CJD35_13760</name>
</gene>
<dbReference type="RefSeq" id="WP_095687163.1">
    <property type="nucleotide sequence ID" value="NZ_CP022745.1"/>
</dbReference>
<dbReference type="AlphaFoldDB" id="A0A249MVJ2"/>
<dbReference type="Proteomes" id="UP000217141">
    <property type="component" value="Chromosome I"/>
</dbReference>
<evidence type="ECO:0000313" key="1">
    <source>
        <dbReference type="EMBL" id="ASY45381.1"/>
    </source>
</evidence>
<accession>A0A249MVJ2</accession>
<protein>
    <submittedName>
        <fullName evidence="1">Uncharacterized protein</fullName>
    </submittedName>
</protein>
<sequence length="83" mass="9537">MTTQPKQDAIVSQRAREAAAAFIFLWNRDLAGRDELVQTFARFEAEIEAATIERCAEWYETKGWQMDEEEVPTAIRNLKGQTS</sequence>